<evidence type="ECO:0000313" key="1">
    <source>
        <dbReference type="EMBL" id="RHX91884.1"/>
    </source>
</evidence>
<evidence type="ECO:0000313" key="2">
    <source>
        <dbReference type="Proteomes" id="UP000265798"/>
    </source>
</evidence>
<gene>
    <name evidence="1" type="ORF">DLM75_01155</name>
</gene>
<dbReference type="AlphaFoldDB" id="A0A396ZDC6"/>
<protein>
    <submittedName>
        <fullName evidence="1">Uncharacterized protein</fullName>
    </submittedName>
</protein>
<dbReference type="EMBL" id="QHCT01000001">
    <property type="protein sequence ID" value="RHX91884.1"/>
    <property type="molecule type" value="Genomic_DNA"/>
</dbReference>
<dbReference type="Proteomes" id="UP000265798">
    <property type="component" value="Unassembled WGS sequence"/>
</dbReference>
<sequence length="68" mass="8093">MPKPTDEKDDNRNDFSFRRILLQCLPFIPKGFSEQILEIAIDWKETRGTRILTKTVESDFLPFYETKI</sequence>
<comment type="caution">
    <text evidence="1">The sequence shown here is derived from an EMBL/GenBank/DDBJ whole genome shotgun (WGS) entry which is preliminary data.</text>
</comment>
<organism evidence="1 2">
    <name type="scientific">Leptospira stimsonii</name>
    <dbReference type="NCBI Taxonomy" id="2202203"/>
    <lineage>
        <taxon>Bacteria</taxon>
        <taxon>Pseudomonadati</taxon>
        <taxon>Spirochaetota</taxon>
        <taxon>Spirochaetia</taxon>
        <taxon>Leptospirales</taxon>
        <taxon>Leptospiraceae</taxon>
        <taxon>Leptospira</taxon>
    </lineage>
</organism>
<proteinExistence type="predicted"/>
<reference evidence="2" key="1">
    <citation type="submission" date="2018-05" db="EMBL/GenBank/DDBJ databases">
        <title>Leptospira yasudae sp. nov. and Leptospira stimsonii sp. nov., two pathogenic species of the genus Leptospira isolated from environmental sources.</title>
        <authorList>
            <person name="Casanovas-Massana A."/>
            <person name="Hamond C."/>
            <person name="Santos L.A."/>
            <person name="Hacker K.P."/>
            <person name="Balassiano I."/>
            <person name="Medeiros M.A."/>
            <person name="Reis M.G."/>
            <person name="Ko A.I."/>
            <person name="Wunder E.A."/>
        </authorList>
    </citation>
    <scope>NUCLEOTIDE SEQUENCE [LARGE SCALE GENOMIC DNA]</scope>
    <source>
        <strain evidence="2">Yale</strain>
    </source>
</reference>
<name>A0A396ZDC6_9LEPT</name>
<accession>A0A396ZDC6</accession>